<keyword evidence="1" id="KW-0677">Repeat</keyword>
<dbReference type="PANTHER" id="PTHR33112">
    <property type="entry name" value="DOMAIN PROTEIN, PUTATIVE-RELATED"/>
    <property type="match status" value="1"/>
</dbReference>
<accession>A0A9W4XJ71</accession>
<evidence type="ECO:0000256" key="1">
    <source>
        <dbReference type="ARBA" id="ARBA00022737"/>
    </source>
</evidence>
<dbReference type="Pfam" id="PF06985">
    <property type="entry name" value="HET"/>
    <property type="match status" value="1"/>
</dbReference>
<gene>
    <name evidence="5" type="ORF">PDIGIT_LOCUS6651</name>
</gene>
<dbReference type="AlphaFoldDB" id="A0A9W4XJ71"/>
<protein>
    <recommendedName>
        <fullName evidence="7">Heterokaryon incompatibility domain-containing protein</fullName>
    </recommendedName>
</protein>
<evidence type="ECO:0008006" key="7">
    <source>
        <dbReference type="Google" id="ProtNLM"/>
    </source>
</evidence>
<feature type="compositionally biased region" description="Pro residues" evidence="2">
    <location>
        <begin position="454"/>
        <end position="464"/>
    </location>
</feature>
<dbReference type="SUPFAM" id="SSF52540">
    <property type="entry name" value="P-loop containing nucleoside triphosphate hydrolases"/>
    <property type="match status" value="1"/>
</dbReference>
<evidence type="ECO:0000313" key="6">
    <source>
        <dbReference type="Proteomes" id="UP001152607"/>
    </source>
</evidence>
<evidence type="ECO:0000313" key="5">
    <source>
        <dbReference type="EMBL" id="CAI6333603.1"/>
    </source>
</evidence>
<dbReference type="Proteomes" id="UP001152607">
    <property type="component" value="Unassembled WGS sequence"/>
</dbReference>
<reference evidence="5" key="1">
    <citation type="submission" date="2023-01" db="EMBL/GenBank/DDBJ databases">
        <authorList>
            <person name="Van Ghelder C."/>
            <person name="Rancurel C."/>
        </authorList>
    </citation>
    <scope>NUCLEOTIDE SEQUENCE</scope>
    <source>
        <strain evidence="5">CNCM I-4278</strain>
    </source>
</reference>
<dbReference type="InterPro" id="IPR027417">
    <property type="entry name" value="P-loop_NTPase"/>
</dbReference>
<dbReference type="OrthoDB" id="5362512at2759"/>
<feature type="domain" description="Nephrocystin 3-like N-terminal" evidence="4">
    <location>
        <begin position="36"/>
        <end position="170"/>
    </location>
</feature>
<name>A0A9W4XJ71_9PLEO</name>
<feature type="compositionally biased region" description="Basic and acidic residues" evidence="2">
    <location>
        <begin position="466"/>
        <end position="482"/>
    </location>
</feature>
<comment type="caution">
    <text evidence="5">The sequence shown here is derived from an EMBL/GenBank/DDBJ whole genome shotgun (WGS) entry which is preliminary data.</text>
</comment>
<organism evidence="5 6">
    <name type="scientific">Periconia digitata</name>
    <dbReference type="NCBI Taxonomy" id="1303443"/>
    <lineage>
        <taxon>Eukaryota</taxon>
        <taxon>Fungi</taxon>
        <taxon>Dikarya</taxon>
        <taxon>Ascomycota</taxon>
        <taxon>Pezizomycotina</taxon>
        <taxon>Dothideomycetes</taxon>
        <taxon>Pleosporomycetidae</taxon>
        <taxon>Pleosporales</taxon>
        <taxon>Massarineae</taxon>
        <taxon>Periconiaceae</taxon>
        <taxon>Periconia</taxon>
    </lineage>
</organism>
<dbReference type="PANTHER" id="PTHR33112:SF10">
    <property type="entry name" value="TOL"/>
    <property type="match status" value="1"/>
</dbReference>
<keyword evidence="6" id="KW-1185">Reference proteome</keyword>
<feature type="region of interest" description="Disordered" evidence="2">
    <location>
        <begin position="442"/>
        <end position="499"/>
    </location>
</feature>
<sequence length="1210" mass="136445">MAEPLFDPFALRKHTLHPALSHNNLVADDVVTEIFDSFLQSQEFRAWSGGTKSWQLEVFGDPGSGKTTFAAIASTHLPRVINGAETAIASVSICDRVDSASLNFVEDLFQCIHDSFDAGSNERCQKYQRACDEGKPIAERIECLIEVLRSSIPGQTKFLILDGYDRMNQVLQFTVDQYFSRLQESGVRLMTTWRVPRFCFPSNEECDRCGSDYCKLWWECKQCGDYLCYYCMAEEEANSSHGCGSADFRETYSRVSADLGGVLPDAVLIKKIQQHQIHMNSDICRRIIDHIKLRAGANITVALLYLEDILSQDNAASFNADRVSDRLPRTVVAFFNDEMKLIEDLPHSQRLPTLVTIAAATDKSYGIGMEQLGPLLETVQEAKVDLSYPRGIEDVLRSANGWLQIQNKKPRAISFACSPSFRLYVQEDYNDNLKSAKDLFEHSEGGESHNDTNNPPPEKSPPQPNDKAEEKQASPNVDHAREAGGSSVDMSTESKGSSREPAKQVCNFCVSSIFESTMSSGQHHVSARLARSAAEVEKCAICTSLYPHETLDSDSNWPLYAWSLQTSPRANSPTLRFRSIHGDLKPHVISLTSSDDYPLPSHVRLGTTTDPAQNGGYQIKEWIEKCVNDHAGCHVESHGGNPETPFLPTRLIDVETGDVNLVRLVETKVPGVDIKGPYCTLSHSWGPAEKAFLSTTVWNMAKHLIYGIHMSELPDNFQHAIEVTRFLGIRYIWIDSLTIVQKPMGDFKVEGELMHQVYRNSYCNLVAADSWHGYQGFYRQRNPQATLPVTYRGTGANRILGKKEWAVVPTDMWKKELLDSFIYTRAWVFQERMLSPRLLHFTKNQVFWDCETLSACEVFPNGIPFSLDHQASTDRHWRGRLGQSQSALTGFSGANDDESSYTFWMTAVESYTSCNITNQGDKAIAIWSIAKLIRDTLQNETYAVGMWSQFLEEQLAWRVRDVEKSERDPQLQKDIPSWSWASVKSRISPAHRIVERTYKAKNHQGGDLNFTLKETVKALDGQPKQDKDSVQPELASKALAITGHIKTGALSTKDDNLRLQFVTGDQKIEFDAFLDESLDRIDIDLSACEFVIIAATRSPLNEFSAGFQDDSNETAPPPTYSGFGILLTKRSKWFEHQQERLRMFKEEVAGREMDRGEGWKMEAFDALMLTKPAVEGELVYRRVGILQFTNCTESAWKELQRGEAVKFWLE</sequence>
<dbReference type="Pfam" id="PF24883">
    <property type="entry name" value="NPHP3_N"/>
    <property type="match status" value="1"/>
</dbReference>
<evidence type="ECO:0000256" key="2">
    <source>
        <dbReference type="SAM" id="MobiDB-lite"/>
    </source>
</evidence>
<dbReference type="InterPro" id="IPR056884">
    <property type="entry name" value="NPHP3-like_N"/>
</dbReference>
<evidence type="ECO:0000259" key="4">
    <source>
        <dbReference type="Pfam" id="PF24883"/>
    </source>
</evidence>
<feature type="domain" description="Heterokaryon incompatibility" evidence="3">
    <location>
        <begin position="678"/>
        <end position="831"/>
    </location>
</feature>
<dbReference type="EMBL" id="CAOQHR010000004">
    <property type="protein sequence ID" value="CAI6333603.1"/>
    <property type="molecule type" value="Genomic_DNA"/>
</dbReference>
<evidence type="ECO:0000259" key="3">
    <source>
        <dbReference type="Pfam" id="PF06985"/>
    </source>
</evidence>
<proteinExistence type="predicted"/>
<dbReference type="InterPro" id="IPR010730">
    <property type="entry name" value="HET"/>
</dbReference>